<dbReference type="PROSITE" id="PS00409">
    <property type="entry name" value="PROKAR_NTER_METHYL"/>
    <property type="match status" value="1"/>
</dbReference>
<evidence type="ECO:0000256" key="2">
    <source>
        <dbReference type="ARBA" id="ARBA00021549"/>
    </source>
</evidence>
<dbReference type="EMBL" id="JBHRXX010000007">
    <property type="protein sequence ID" value="MFC3685610.1"/>
    <property type="molecule type" value="Genomic_DNA"/>
</dbReference>
<comment type="caution">
    <text evidence="13">The sequence shown here is derived from an EMBL/GenBank/DDBJ whole genome shotgun (WGS) entry which is preliminary data.</text>
</comment>
<evidence type="ECO:0000256" key="9">
    <source>
        <dbReference type="ARBA" id="ARBA00025772"/>
    </source>
</evidence>
<keyword evidence="7 11" id="KW-1133">Transmembrane helix</keyword>
<keyword evidence="5" id="KW-0997">Cell inner membrane</keyword>
<dbReference type="InterPro" id="IPR045584">
    <property type="entry name" value="Pilin-like"/>
</dbReference>
<name>A0ABV7W788_9BURK</name>
<evidence type="ECO:0000256" key="1">
    <source>
        <dbReference type="ARBA" id="ARBA00004377"/>
    </source>
</evidence>
<evidence type="ECO:0000256" key="10">
    <source>
        <dbReference type="ARBA" id="ARBA00030775"/>
    </source>
</evidence>
<comment type="similarity">
    <text evidence="9">Belongs to the GSP H family.</text>
</comment>
<keyword evidence="14" id="KW-1185">Reference proteome</keyword>
<feature type="transmembrane region" description="Helical" evidence="11">
    <location>
        <begin position="20"/>
        <end position="40"/>
    </location>
</feature>
<gene>
    <name evidence="13" type="ORF">ACFOPI_18555</name>
</gene>
<keyword evidence="8 11" id="KW-0472">Membrane</keyword>
<comment type="subcellular location">
    <subcellularLocation>
        <location evidence="1">Cell inner membrane</location>
        <topology evidence="1">Single-pass membrane protein</topology>
    </subcellularLocation>
</comment>
<evidence type="ECO:0000256" key="11">
    <source>
        <dbReference type="SAM" id="Phobius"/>
    </source>
</evidence>
<dbReference type="InterPro" id="IPR022346">
    <property type="entry name" value="T2SS_GspH"/>
</dbReference>
<dbReference type="RefSeq" id="WP_382177102.1">
    <property type="nucleotide sequence ID" value="NZ_JBHRXX010000007.1"/>
</dbReference>
<accession>A0ABV7W788</accession>
<evidence type="ECO:0000256" key="5">
    <source>
        <dbReference type="ARBA" id="ARBA00022519"/>
    </source>
</evidence>
<keyword evidence="4" id="KW-0488">Methylation</keyword>
<dbReference type="NCBIfam" id="TIGR02532">
    <property type="entry name" value="IV_pilin_GFxxxE"/>
    <property type="match status" value="1"/>
</dbReference>
<dbReference type="SUPFAM" id="SSF54523">
    <property type="entry name" value="Pili subunits"/>
    <property type="match status" value="1"/>
</dbReference>
<reference evidence="14" key="1">
    <citation type="journal article" date="2019" name="Int. J. Syst. Evol. Microbiol.">
        <title>The Global Catalogue of Microorganisms (GCM) 10K type strain sequencing project: providing services to taxonomists for standard genome sequencing and annotation.</title>
        <authorList>
            <consortium name="The Broad Institute Genomics Platform"/>
            <consortium name="The Broad Institute Genome Sequencing Center for Infectious Disease"/>
            <person name="Wu L."/>
            <person name="Ma J."/>
        </authorList>
    </citation>
    <scope>NUCLEOTIDE SEQUENCE [LARGE SCALE GENOMIC DNA]</scope>
    <source>
        <strain evidence="14">KCTC 42501</strain>
    </source>
</reference>
<proteinExistence type="inferred from homology"/>
<evidence type="ECO:0000256" key="6">
    <source>
        <dbReference type="ARBA" id="ARBA00022692"/>
    </source>
</evidence>
<dbReference type="Gene3D" id="3.55.40.10">
    <property type="entry name" value="minor pseudopilin epsh domain"/>
    <property type="match status" value="1"/>
</dbReference>
<evidence type="ECO:0000313" key="13">
    <source>
        <dbReference type="EMBL" id="MFC3685610.1"/>
    </source>
</evidence>
<evidence type="ECO:0000259" key="12">
    <source>
        <dbReference type="Pfam" id="PF12019"/>
    </source>
</evidence>
<organism evidence="13 14">
    <name type="scientific">Hydrogenophaga luteola</name>
    <dbReference type="NCBI Taxonomy" id="1591122"/>
    <lineage>
        <taxon>Bacteria</taxon>
        <taxon>Pseudomonadati</taxon>
        <taxon>Pseudomonadota</taxon>
        <taxon>Betaproteobacteria</taxon>
        <taxon>Burkholderiales</taxon>
        <taxon>Comamonadaceae</taxon>
        <taxon>Hydrogenophaga</taxon>
    </lineage>
</organism>
<sequence>MNTLPSPLMPYARQHGFTLVELVVTIALVAIVSTLAFPTFSETLRQWRRDSATRALSSSLQLARTEAIKSSRRLVVCSSSDGETCADSSDWKDGWIVFVDDGATDLAYDDGERIISVSEAQGGIASLTNDDDVTALQFMPNGLMAAGATTFTVTPSGATSATKVNKLELNTVGRTSVTVE</sequence>
<feature type="domain" description="General secretion pathway GspH" evidence="12">
    <location>
        <begin position="52"/>
        <end position="161"/>
    </location>
</feature>
<dbReference type="Proteomes" id="UP001595729">
    <property type="component" value="Unassembled WGS sequence"/>
</dbReference>
<evidence type="ECO:0000256" key="3">
    <source>
        <dbReference type="ARBA" id="ARBA00022475"/>
    </source>
</evidence>
<evidence type="ECO:0000256" key="8">
    <source>
        <dbReference type="ARBA" id="ARBA00023136"/>
    </source>
</evidence>
<evidence type="ECO:0000256" key="7">
    <source>
        <dbReference type="ARBA" id="ARBA00022989"/>
    </source>
</evidence>
<keyword evidence="6 11" id="KW-0812">Transmembrane</keyword>
<dbReference type="InterPro" id="IPR012902">
    <property type="entry name" value="N_methyl_site"/>
</dbReference>
<dbReference type="Pfam" id="PF12019">
    <property type="entry name" value="GspH"/>
    <property type="match status" value="1"/>
</dbReference>
<dbReference type="Pfam" id="PF07963">
    <property type="entry name" value="N_methyl"/>
    <property type="match status" value="1"/>
</dbReference>
<keyword evidence="3" id="KW-1003">Cell membrane</keyword>
<evidence type="ECO:0000313" key="14">
    <source>
        <dbReference type="Proteomes" id="UP001595729"/>
    </source>
</evidence>
<protein>
    <recommendedName>
        <fullName evidence="2">Type II secretion system protein H</fullName>
    </recommendedName>
    <alternativeName>
        <fullName evidence="10">General secretion pathway protein H</fullName>
    </alternativeName>
</protein>
<evidence type="ECO:0000256" key="4">
    <source>
        <dbReference type="ARBA" id="ARBA00022481"/>
    </source>
</evidence>